<keyword evidence="1" id="KW-0732">Signal</keyword>
<dbReference type="EMBL" id="JBHZOL010000073">
    <property type="protein sequence ID" value="MFE4106853.1"/>
    <property type="molecule type" value="Genomic_DNA"/>
</dbReference>
<dbReference type="Proteomes" id="UP001600165">
    <property type="component" value="Unassembled WGS sequence"/>
</dbReference>
<name>A0ABW6IF87_9CYAN</name>
<keyword evidence="3" id="KW-1185">Reference proteome</keyword>
<feature type="signal peptide" evidence="1">
    <location>
        <begin position="1"/>
        <end position="34"/>
    </location>
</feature>
<accession>A0ABW6IF87</accession>
<reference evidence="2 3" key="1">
    <citation type="submission" date="2024-10" db="EMBL/GenBank/DDBJ databases">
        <authorList>
            <person name="Ratan Roy A."/>
            <person name="Morales Sandoval P.H."/>
            <person name="De Los Santos Villalobos S."/>
            <person name="Chakraborty S."/>
            <person name="Mukherjee J."/>
        </authorList>
    </citation>
    <scope>NUCLEOTIDE SEQUENCE [LARGE SCALE GENOMIC DNA]</scope>
    <source>
        <strain evidence="2 3">S1</strain>
    </source>
</reference>
<organism evidence="2 3">
    <name type="scientific">Almyronema epifaneia S1</name>
    <dbReference type="NCBI Taxonomy" id="2991925"/>
    <lineage>
        <taxon>Bacteria</taxon>
        <taxon>Bacillati</taxon>
        <taxon>Cyanobacteriota</taxon>
        <taxon>Cyanophyceae</taxon>
        <taxon>Nodosilineales</taxon>
        <taxon>Nodosilineaceae</taxon>
        <taxon>Almyronema</taxon>
        <taxon>Almyronema epifaneia</taxon>
    </lineage>
</organism>
<feature type="chain" id="PRO_5046126910" evidence="1">
    <location>
        <begin position="35"/>
        <end position="209"/>
    </location>
</feature>
<sequence>MSIATRPRQKRTRGRWLLAIAFTWLLNGAGLAQADENTSPPLRPQVACPTELETVVAGLLRDLPSYTNRVIQRSSGPFRQIQRPTTVLVTSQPEFEPIDLELWAYTFAPPTEEPIYQVFFTTLERQYIDLKAVELQHYHWLFLSRSRAESNDWQLAFMFSRQGDYPDWGRVLTPPIESTYGAVGRAVQLWLRDCRAQAVEPIPPPASPP</sequence>
<comment type="caution">
    <text evidence="2">The sequence shown here is derived from an EMBL/GenBank/DDBJ whole genome shotgun (WGS) entry which is preliminary data.</text>
</comment>
<gene>
    <name evidence="2" type="ORF">ACFVKH_11230</name>
</gene>
<evidence type="ECO:0000313" key="3">
    <source>
        <dbReference type="Proteomes" id="UP001600165"/>
    </source>
</evidence>
<dbReference type="RefSeq" id="WP_377965009.1">
    <property type="nucleotide sequence ID" value="NZ_JBHZOL010000073.1"/>
</dbReference>
<proteinExistence type="predicted"/>
<evidence type="ECO:0000313" key="2">
    <source>
        <dbReference type="EMBL" id="MFE4106853.1"/>
    </source>
</evidence>
<evidence type="ECO:0000256" key="1">
    <source>
        <dbReference type="SAM" id="SignalP"/>
    </source>
</evidence>
<protein>
    <submittedName>
        <fullName evidence="2">Uncharacterized protein</fullName>
    </submittedName>
</protein>